<evidence type="ECO:0000313" key="1">
    <source>
        <dbReference type="EMBL" id="CAJ0943817.1"/>
    </source>
</evidence>
<gene>
    <name evidence="1" type="ORF">RIMI_LOCUS10143159</name>
</gene>
<protein>
    <submittedName>
        <fullName evidence="1">Uncharacterized protein</fullName>
    </submittedName>
</protein>
<accession>A0ABN9LLJ5</accession>
<dbReference type="EMBL" id="CAUEEQ010021694">
    <property type="protein sequence ID" value="CAJ0943817.1"/>
    <property type="molecule type" value="Genomic_DNA"/>
</dbReference>
<dbReference type="Proteomes" id="UP001176940">
    <property type="component" value="Unassembled WGS sequence"/>
</dbReference>
<name>A0ABN9LLJ5_9NEOB</name>
<proteinExistence type="predicted"/>
<reference evidence="1" key="1">
    <citation type="submission" date="2023-07" db="EMBL/GenBank/DDBJ databases">
        <authorList>
            <person name="Stuckert A."/>
        </authorList>
    </citation>
    <scope>NUCLEOTIDE SEQUENCE</scope>
</reference>
<evidence type="ECO:0000313" key="2">
    <source>
        <dbReference type="Proteomes" id="UP001176940"/>
    </source>
</evidence>
<comment type="caution">
    <text evidence="1">The sequence shown here is derived from an EMBL/GenBank/DDBJ whole genome shotgun (WGS) entry which is preliminary data.</text>
</comment>
<keyword evidence="2" id="KW-1185">Reference proteome</keyword>
<organism evidence="1 2">
    <name type="scientific">Ranitomeya imitator</name>
    <name type="common">mimic poison frog</name>
    <dbReference type="NCBI Taxonomy" id="111125"/>
    <lineage>
        <taxon>Eukaryota</taxon>
        <taxon>Metazoa</taxon>
        <taxon>Chordata</taxon>
        <taxon>Craniata</taxon>
        <taxon>Vertebrata</taxon>
        <taxon>Euteleostomi</taxon>
        <taxon>Amphibia</taxon>
        <taxon>Batrachia</taxon>
        <taxon>Anura</taxon>
        <taxon>Neobatrachia</taxon>
        <taxon>Hyloidea</taxon>
        <taxon>Dendrobatidae</taxon>
        <taxon>Dendrobatinae</taxon>
        <taxon>Ranitomeya</taxon>
    </lineage>
</organism>
<sequence length="100" mass="11415">MSAKVKMEKDGDEMTETLLSLTLRMIYLLTGGEYVIEKKSFGDHLPHSRKKGQKQLSGNLGPDQHDCSFADWRGHKNVEDFQKNMLSLIPPQIVLIFIHC</sequence>